<evidence type="ECO:0000313" key="2">
    <source>
        <dbReference type="Proteomes" id="UP000192775"/>
    </source>
</evidence>
<dbReference type="PANTHER" id="PTHR40111">
    <property type="entry name" value="CEPHALOSPORIN-C DEACETYLASE"/>
    <property type="match status" value="1"/>
</dbReference>
<reference evidence="1 2" key="1">
    <citation type="submission" date="2017-04" db="EMBL/GenBank/DDBJ databases">
        <authorList>
            <person name="Afonso C.L."/>
            <person name="Miller P.J."/>
            <person name="Scott M.A."/>
            <person name="Spackman E."/>
            <person name="Goraichik I."/>
            <person name="Dimitrov K.M."/>
            <person name="Suarez D.L."/>
            <person name="Swayne D.E."/>
        </authorList>
    </citation>
    <scope>NUCLEOTIDE SEQUENCE [LARGE SCALE GENOMIC DNA]</scope>
    <source>
        <strain evidence="2">XA(T)</strain>
    </source>
</reference>
<dbReference type="GO" id="GO:0052689">
    <property type="term" value="F:carboxylic ester hydrolase activity"/>
    <property type="evidence" value="ECO:0007669"/>
    <property type="project" value="TreeGrafter"/>
</dbReference>
<dbReference type="Proteomes" id="UP000192775">
    <property type="component" value="Chromosome"/>
</dbReference>
<organism evidence="1 2">
    <name type="scientific">Cnuibacter physcomitrellae</name>
    <dbReference type="NCBI Taxonomy" id="1619308"/>
    <lineage>
        <taxon>Bacteria</taxon>
        <taxon>Bacillati</taxon>
        <taxon>Actinomycetota</taxon>
        <taxon>Actinomycetes</taxon>
        <taxon>Micrococcales</taxon>
        <taxon>Microbacteriaceae</taxon>
        <taxon>Cnuibacter</taxon>
    </lineage>
</organism>
<protein>
    <submittedName>
        <fullName evidence="1">Acetylesterase</fullName>
    </submittedName>
</protein>
<dbReference type="InterPro" id="IPR029058">
    <property type="entry name" value="AB_hydrolase_fold"/>
</dbReference>
<proteinExistence type="predicted"/>
<dbReference type="STRING" id="1619308.B5808_16080"/>
<dbReference type="GO" id="GO:0005976">
    <property type="term" value="P:polysaccharide metabolic process"/>
    <property type="evidence" value="ECO:0007669"/>
    <property type="project" value="TreeGrafter"/>
</dbReference>
<evidence type="ECO:0000313" key="1">
    <source>
        <dbReference type="EMBL" id="ARJ06571.1"/>
    </source>
</evidence>
<keyword evidence="2" id="KW-1185">Reference proteome</keyword>
<dbReference type="EMBL" id="CP020715">
    <property type="protein sequence ID" value="ARJ06571.1"/>
    <property type="molecule type" value="Genomic_DNA"/>
</dbReference>
<dbReference type="PANTHER" id="PTHR40111:SF1">
    <property type="entry name" value="CEPHALOSPORIN-C DEACETYLASE"/>
    <property type="match status" value="1"/>
</dbReference>
<dbReference type="Gene3D" id="3.40.50.1820">
    <property type="entry name" value="alpha/beta hydrolase"/>
    <property type="match status" value="1"/>
</dbReference>
<dbReference type="SUPFAM" id="SSF53474">
    <property type="entry name" value="alpha/beta-Hydrolases"/>
    <property type="match status" value="1"/>
</dbReference>
<accession>A0A1X9LRK6</accession>
<sequence>MLTDLPLEQLWQYRSAQTTPDDFDAFWADTLTESRAAAPISIELVRVEPDLASIELYDVTFPGFAGQPIKGWLRVPAGAGGPLPAIVQYIGYGGGRGRAWENLLWASAGFVHLQMDTRGQGAAWSAGATGDDPGPAASGPQIAGVMTRGIDAPEDYYYRRLVTDAVRAIDAIRTLDVVDESRIAVLGTSQGGGLALAVAGLRDDLAAVAANVPFLSDYPRAIAITDARPYHELTEYLAVHREKAEQVLRTLSYHDAVSFSSRASAPARFSAALMDPVTPPSTVFGAFHRYAGEKEMRVWPYNGHESGQADEEAEVLAFLRARLAAGPA</sequence>
<gene>
    <name evidence="1" type="ORF">B5808_16080</name>
</gene>
<dbReference type="AlphaFoldDB" id="A0A1X9LRK6"/>
<dbReference type="Pfam" id="PF05448">
    <property type="entry name" value="AXE1"/>
    <property type="match status" value="1"/>
</dbReference>
<dbReference type="InterPro" id="IPR039069">
    <property type="entry name" value="CE7"/>
</dbReference>
<dbReference type="InterPro" id="IPR008391">
    <property type="entry name" value="AXE1_dom"/>
</dbReference>
<dbReference type="KEGG" id="cphy:B5808_16080"/>
<name>A0A1X9LRK6_9MICO</name>